<proteinExistence type="predicted"/>
<reference evidence="2" key="1">
    <citation type="journal article" date="2015" name="Nature">
        <title>Complex archaea that bridge the gap between prokaryotes and eukaryotes.</title>
        <authorList>
            <person name="Spang A."/>
            <person name="Saw J.H."/>
            <person name="Jorgensen S.L."/>
            <person name="Zaremba-Niedzwiedzka K."/>
            <person name="Martijn J."/>
            <person name="Lind A.E."/>
            <person name="van Eijk R."/>
            <person name="Schleper C."/>
            <person name="Guy L."/>
            <person name="Ettema T.J."/>
        </authorList>
    </citation>
    <scope>NUCLEOTIDE SEQUENCE</scope>
</reference>
<comment type="caution">
    <text evidence="2">The sequence shown here is derived from an EMBL/GenBank/DDBJ whole genome shotgun (WGS) entry which is preliminary data.</text>
</comment>
<sequence>MEKVTLGRTGLEVPKLAMGGAWCAIDPDGQERSRKLIHRAMEFGMNYIDTAAGYGDSEEAIGNVIKDIKEPIIIATKLGGRPQPFEPQNIDCLRKSVETSLKLLHREQIDILMIHEPDRPGEYDWWADRDTYSGPVTDLMEELKEKGTIRFTGLGGTTAHELGPIIRSGKFDVVLTAFNYSLLWREAAIDVIPACKEVGAGVVSASPLQQGGLVGRFDDEVNNGALWLSKPRREQYKALYAYLDEIGMDIIECALRFVVSNPDIDCIMNGARDVEQLEQNVAAFEKGPLPADILARLDDIHAMVPFRPFEEPFGIHFTGPKHRSGPGSA</sequence>
<accession>A0A0F9X814</accession>
<dbReference type="InterPro" id="IPR023210">
    <property type="entry name" value="NADP_OxRdtase_dom"/>
</dbReference>
<organism evidence="2">
    <name type="scientific">marine sediment metagenome</name>
    <dbReference type="NCBI Taxonomy" id="412755"/>
    <lineage>
        <taxon>unclassified sequences</taxon>
        <taxon>metagenomes</taxon>
        <taxon>ecological metagenomes</taxon>
    </lineage>
</organism>
<dbReference type="CDD" id="cd19090">
    <property type="entry name" value="AKR_AKR15A-like"/>
    <property type="match status" value="1"/>
</dbReference>
<dbReference type="GO" id="GO:0016491">
    <property type="term" value="F:oxidoreductase activity"/>
    <property type="evidence" value="ECO:0007669"/>
    <property type="project" value="InterPro"/>
</dbReference>
<protein>
    <recommendedName>
        <fullName evidence="1">NADP-dependent oxidoreductase domain-containing protein</fullName>
    </recommendedName>
</protein>
<dbReference type="AlphaFoldDB" id="A0A0F9X814"/>
<dbReference type="InterPro" id="IPR020471">
    <property type="entry name" value="AKR"/>
</dbReference>
<dbReference type="InterPro" id="IPR036812">
    <property type="entry name" value="NAD(P)_OxRdtase_dom_sf"/>
</dbReference>
<dbReference type="SUPFAM" id="SSF51430">
    <property type="entry name" value="NAD(P)-linked oxidoreductase"/>
    <property type="match status" value="1"/>
</dbReference>
<gene>
    <name evidence="2" type="ORF">LCGC14_0181800</name>
</gene>
<dbReference type="PRINTS" id="PR00069">
    <property type="entry name" value="ALDKETRDTASE"/>
</dbReference>
<dbReference type="PANTHER" id="PTHR42686">
    <property type="entry name" value="GH17980P-RELATED"/>
    <property type="match status" value="1"/>
</dbReference>
<dbReference type="PANTHER" id="PTHR42686:SF1">
    <property type="entry name" value="GH17980P-RELATED"/>
    <property type="match status" value="1"/>
</dbReference>
<dbReference type="EMBL" id="LAZR01000073">
    <property type="protein sequence ID" value="KKN95111.1"/>
    <property type="molecule type" value="Genomic_DNA"/>
</dbReference>
<dbReference type="Pfam" id="PF00248">
    <property type="entry name" value="Aldo_ket_red"/>
    <property type="match status" value="1"/>
</dbReference>
<name>A0A0F9X814_9ZZZZ</name>
<dbReference type="Gene3D" id="3.20.20.100">
    <property type="entry name" value="NADP-dependent oxidoreductase domain"/>
    <property type="match status" value="1"/>
</dbReference>
<dbReference type="GO" id="GO:0005829">
    <property type="term" value="C:cytosol"/>
    <property type="evidence" value="ECO:0007669"/>
    <property type="project" value="TreeGrafter"/>
</dbReference>
<feature type="domain" description="NADP-dependent oxidoreductase" evidence="1">
    <location>
        <begin position="30"/>
        <end position="300"/>
    </location>
</feature>
<evidence type="ECO:0000313" key="2">
    <source>
        <dbReference type="EMBL" id="KKN95111.1"/>
    </source>
</evidence>
<evidence type="ECO:0000259" key="1">
    <source>
        <dbReference type="Pfam" id="PF00248"/>
    </source>
</evidence>